<dbReference type="CDD" id="cd03791">
    <property type="entry name" value="GT5_Glycogen_synthase_DULL1-like"/>
    <property type="match status" value="1"/>
</dbReference>
<evidence type="ECO:0000259" key="7">
    <source>
        <dbReference type="Pfam" id="PF08323"/>
    </source>
</evidence>
<dbReference type="Proteomes" id="UP001470230">
    <property type="component" value="Unassembled WGS sequence"/>
</dbReference>
<dbReference type="InterPro" id="IPR013534">
    <property type="entry name" value="Starch_synth_cat_dom"/>
</dbReference>
<keyword evidence="2" id="KW-0328">Glycosyltransferase</keyword>
<feature type="region of interest" description="Disordered" evidence="5">
    <location>
        <begin position="1638"/>
        <end position="1935"/>
    </location>
</feature>
<evidence type="ECO:0000259" key="6">
    <source>
        <dbReference type="Pfam" id="PF00534"/>
    </source>
</evidence>
<dbReference type="Pfam" id="PF08323">
    <property type="entry name" value="Glyco_transf_5"/>
    <property type="match status" value="1"/>
</dbReference>
<evidence type="ECO:0000256" key="5">
    <source>
        <dbReference type="SAM" id="MobiDB-lite"/>
    </source>
</evidence>
<dbReference type="SUPFAM" id="SSF53756">
    <property type="entry name" value="UDP-Glycosyltransferase/glycogen phosphorylase"/>
    <property type="match status" value="1"/>
</dbReference>
<keyword evidence="4" id="KW-0934">Plastid</keyword>
<comment type="caution">
    <text evidence="8">The sequence shown here is derived from an EMBL/GenBank/DDBJ whole genome shotgun (WGS) entry which is preliminary data.</text>
</comment>
<keyword evidence="3" id="KW-0808">Transferase</keyword>
<feature type="compositionally biased region" description="Low complexity" evidence="5">
    <location>
        <begin position="1869"/>
        <end position="1926"/>
    </location>
</feature>
<dbReference type="EMBL" id="JAPFFF010000031">
    <property type="protein sequence ID" value="KAK8845000.1"/>
    <property type="molecule type" value="Genomic_DNA"/>
</dbReference>
<evidence type="ECO:0000313" key="9">
    <source>
        <dbReference type="Proteomes" id="UP001470230"/>
    </source>
</evidence>
<comment type="subcellular location">
    <subcellularLocation>
        <location evidence="1">Plastid</location>
        <location evidence="1">Amyloplast</location>
    </subcellularLocation>
</comment>
<feature type="domain" description="Glycosyl transferase family 1" evidence="6">
    <location>
        <begin position="1393"/>
        <end position="1548"/>
    </location>
</feature>
<accession>A0ABR2HFH3</accession>
<dbReference type="PANTHER" id="PTHR45825">
    <property type="entry name" value="GRANULE-BOUND STARCH SYNTHASE 1, CHLOROPLASTIC/AMYLOPLASTIC"/>
    <property type="match status" value="1"/>
</dbReference>
<dbReference type="SUPFAM" id="SSF51445">
    <property type="entry name" value="(Trans)glycosidases"/>
    <property type="match status" value="1"/>
</dbReference>
<evidence type="ECO:0000313" key="8">
    <source>
        <dbReference type="EMBL" id="KAK8845000.1"/>
    </source>
</evidence>
<feature type="compositionally biased region" description="Low complexity" evidence="5">
    <location>
        <begin position="1658"/>
        <end position="1822"/>
    </location>
</feature>
<dbReference type="InterPro" id="IPR001296">
    <property type="entry name" value="Glyco_trans_1"/>
</dbReference>
<organism evidence="8 9">
    <name type="scientific">Tritrichomonas musculus</name>
    <dbReference type="NCBI Taxonomy" id="1915356"/>
    <lineage>
        <taxon>Eukaryota</taxon>
        <taxon>Metamonada</taxon>
        <taxon>Parabasalia</taxon>
        <taxon>Tritrichomonadida</taxon>
        <taxon>Tritrichomonadidae</taxon>
        <taxon>Tritrichomonas</taxon>
    </lineage>
</organism>
<name>A0ABR2HFH3_9EUKA</name>
<keyword evidence="9" id="KW-1185">Reference proteome</keyword>
<sequence>MNPYLYSVRLPLFLKEDEIQTDESKNFDQLETQTVTIPISFTLLDVLQHATPIDSSDKHINALLGEIIKSPSYFFPDVPLAFDRQGIFAFVPDDNQDHFINWKSIILQIHIAFLNEFGWEEISKIRCSFSNHSRSNDGRKGGRGRVNFGGGTPNEGPSAMYPSSLAGSRENLARRQSSGSIFVRSQSKCVGSFSDRSHVGSRVGSMLSPSLDEYQYAVAPPISREKKSEVNFEDLNLELNQILEFQLSCSFEDSPLFRATILAIHSKGILDKSLGLLFSVQLKEEIQNGGIQVTTGKFIDPTTVFDDYYSALMRTLLTPESEDEINDLIARDDVEPILSKFDFLCPFQCVPHAHKFIESILAPLCFHENPQSAKAATKLLMTLFNGHSWDLQNVKVITAETEITIEQASEHVLILCGPSPYGNNFAILNGKITFEPTNSGFYDYCYARISAVGEIEVDSSIPGGRYIVLPAGSRKEIIHELPAFDDRNIIKFDDLIPKLETLSNSGATAVHVTGVIERNFLHDLTSVTDHTVFSKKCGGLESFKKLCDRAKALSLRVLIDFSPLVCIRNGSKKYSQFGTITADYRGRLITADIPETEMMLLNYRQLKFWDLLADELLELLDSCGVSGFYIGSIEHWDTVFPRDLQELMRLDPDDTPHYQVNNVIEGTIVASSNPDQMCNLMTRKAEYSPYLFKIMQKIWSKRPDAFVWTQCDPEFEPFAIKSGLIPANYAFRNVIQCSIEYSVHNDNVDYVNANETLIKLYEERKKRNPEGSLLVAPFGALMDGPFNLPNEGLSLAIDLLFYLTDVPLISGCLDTAMFYANAYSTIKQVREKNAKWPVKWWPNYQRFSDLLKNRASTRTKADWALSGDVNILPVSYDGHPMRAILSVARVCPQTKRCCLICLSFYMYNLIYEVNVKSLKILTDKPTDCVVEVKPILGAAADTSYYGITEVQGTGSAFFLELPNFATAVYEVNIVQPPIPPNVRRTLMDHVYIRLTRAIRYDSRTVLSNNKIFNQILKALEENPEGEKIIKNIGKLPRDKDVPNIVREALYYATRNKKDSQTQALIELQDDDDIEKREESAIKILHHLADSKEEIVSKIGKKAIELNDLGPILFVAPELGPFSKVGGLSTMVWELAKELVNLGLDIHVISPYYNVSPKGETDYLKKYGIEYKRTIDVYCPAKITIGIHYGLIDGVKCWFLHHYSYFAAPYQTGSSSFRLQLLVIMAKAALELCCQVRIIPSLVISNDWMTGLIPAMGRKQFGSVFDNTKFLHIFHNLGVGYAGKIWPNNGDTGSLRYIHQLPDELIVDNFDHSIDPSLCALLCCDQWATVSKKYRQELLESSPYNWLLCRFPHPFAYSNGIRFQERLDALKKLNMNHDQAKKAVQEKYFGYSDEKMCLFVFVGRIVEQKGVYLIIDSFEELNRQFNGKLMFIVGGQAAPDDRSYGLPCTQKMWDLKNRYPKQFWADPSQFFSDGLLCCQAADYTMIPSLFEPSGIVQQEAFASGCPVIAFRTGGLADTVFEFDREKLTGNGFVFLAHHHYDFILAVQRAVAIFEDKKLYPILRQNAFKSTLSTEKVAIAWSREFARLSMKIFERKEHPPIEQTTAKFADQPKIRFDKPKPIVPPASLAIDVKKLIGQSNQSTATPQVSQATSASNPPSQQHQTTTTTVTTTTAIKQSTVTQSTSYPNQSNSSSQQTTQPTTATTASYSTTQQQATKPQTTGFTSTHTYSSSTSASHPTTTTTTHPTTTATTASHQTTATTASYSTTQQQATKTQTTGFSSTHTYSSSSASHPTTTTAATTHSTTTSQPTTKSVTSTQPTTTVTKPPPSKPEVESTSSASEASSASSSGYSSAAASATSSTASFNRPSPLAAQSTTQTSSSNKSTTAAASSNASTTTTTRSSTTSHSSSTTANRQTTTSTTTSTTANSKMPPQSSKK</sequence>
<proteinExistence type="predicted"/>
<feature type="compositionally biased region" description="Polar residues" evidence="5">
    <location>
        <begin position="1638"/>
        <end position="1657"/>
    </location>
</feature>
<keyword evidence="4" id="KW-0035">Amyloplast</keyword>
<evidence type="ECO:0000256" key="4">
    <source>
        <dbReference type="ARBA" id="ARBA00023234"/>
    </source>
</evidence>
<feature type="region of interest" description="Disordered" evidence="5">
    <location>
        <begin position="131"/>
        <end position="164"/>
    </location>
</feature>
<feature type="compositionally biased region" description="Low complexity" evidence="5">
    <location>
        <begin position="1832"/>
        <end position="1861"/>
    </location>
</feature>
<dbReference type="InterPro" id="IPR017853">
    <property type="entry name" value="GH"/>
</dbReference>
<dbReference type="Gene3D" id="3.20.20.80">
    <property type="entry name" value="Glycosidases"/>
    <property type="match status" value="1"/>
</dbReference>
<gene>
    <name evidence="8" type="ORF">M9Y10_021174</name>
</gene>
<dbReference type="Pfam" id="PF00534">
    <property type="entry name" value="Glycos_transf_1"/>
    <property type="match status" value="1"/>
</dbReference>
<evidence type="ECO:0000256" key="2">
    <source>
        <dbReference type="ARBA" id="ARBA00022676"/>
    </source>
</evidence>
<dbReference type="Gene3D" id="3.40.50.2000">
    <property type="entry name" value="Glycogen Phosphorylase B"/>
    <property type="match status" value="2"/>
</dbReference>
<feature type="domain" description="Starch synthase catalytic" evidence="7">
    <location>
        <begin position="1111"/>
        <end position="1341"/>
    </location>
</feature>
<evidence type="ECO:0000256" key="3">
    <source>
        <dbReference type="ARBA" id="ARBA00022679"/>
    </source>
</evidence>
<reference evidence="8 9" key="1">
    <citation type="submission" date="2024-04" db="EMBL/GenBank/DDBJ databases">
        <title>Tritrichomonas musculus Genome.</title>
        <authorList>
            <person name="Alves-Ferreira E."/>
            <person name="Grigg M."/>
            <person name="Lorenzi H."/>
            <person name="Galac M."/>
        </authorList>
    </citation>
    <scope>NUCLEOTIDE SEQUENCE [LARGE SCALE GENOMIC DNA]</scope>
    <source>
        <strain evidence="8 9">EAF2021</strain>
    </source>
</reference>
<protein>
    <submittedName>
        <fullName evidence="8">Uncharacterized protein</fullName>
    </submittedName>
</protein>
<dbReference type="PANTHER" id="PTHR45825:SF11">
    <property type="entry name" value="ALPHA AMYLASE DOMAIN-CONTAINING PROTEIN"/>
    <property type="match status" value="1"/>
</dbReference>
<evidence type="ECO:0000256" key="1">
    <source>
        <dbReference type="ARBA" id="ARBA00004602"/>
    </source>
</evidence>